<dbReference type="GO" id="GO:0005615">
    <property type="term" value="C:extracellular space"/>
    <property type="evidence" value="ECO:0007669"/>
    <property type="project" value="TreeGrafter"/>
</dbReference>
<reference evidence="29 30" key="1">
    <citation type="journal article" date="2017" name="Curr. Biol.">
        <title>The Evolution of Venom by Co-option of Single-Copy Genes.</title>
        <authorList>
            <person name="Martinson E.O."/>
            <person name="Mrinalini"/>
            <person name="Kelkar Y.D."/>
            <person name="Chang C.H."/>
            <person name="Werren J.H."/>
        </authorList>
    </citation>
    <scope>NUCLEOTIDE SEQUENCE [LARGE SCALE GENOMIC DNA]</scope>
    <source>
        <strain evidence="29 30">Alberta</strain>
        <tissue evidence="29">Whole body</tissue>
    </source>
</reference>
<dbReference type="Pfam" id="PF01433">
    <property type="entry name" value="Peptidase_M1"/>
    <property type="match status" value="1"/>
</dbReference>
<feature type="domain" description="Peptidase M1 membrane alanine aminopeptidase" evidence="26">
    <location>
        <begin position="286"/>
        <end position="515"/>
    </location>
</feature>
<evidence type="ECO:0000259" key="26">
    <source>
        <dbReference type="Pfam" id="PF01433"/>
    </source>
</evidence>
<dbReference type="SUPFAM" id="SSF55486">
    <property type="entry name" value="Metalloproteases ('zincins'), catalytic domain"/>
    <property type="match status" value="1"/>
</dbReference>
<evidence type="ECO:0000256" key="18">
    <source>
        <dbReference type="ARBA" id="ARBA00023136"/>
    </source>
</evidence>
<feature type="binding site" evidence="23">
    <location>
        <position position="381"/>
    </location>
    <ligand>
        <name>Zn(2+)</name>
        <dbReference type="ChEBI" id="CHEBI:29105"/>
        <note>catalytic</note>
    </ligand>
</feature>
<evidence type="ECO:0000259" key="27">
    <source>
        <dbReference type="Pfam" id="PF11838"/>
    </source>
</evidence>
<accession>A0A232F9V8</accession>
<evidence type="ECO:0000256" key="23">
    <source>
        <dbReference type="PIRSR" id="PIRSR634016-3"/>
    </source>
</evidence>
<dbReference type="GO" id="GO:0005886">
    <property type="term" value="C:plasma membrane"/>
    <property type="evidence" value="ECO:0007669"/>
    <property type="project" value="UniProtKB-SubCell"/>
</dbReference>
<keyword evidence="20" id="KW-0325">Glycoprotein</keyword>
<keyword evidence="13 23" id="KW-0862">Zinc</keyword>
<dbReference type="FunFam" id="1.25.50.20:FF:000001">
    <property type="entry name" value="Aminopeptidase"/>
    <property type="match status" value="1"/>
</dbReference>
<dbReference type="GO" id="GO:0008270">
    <property type="term" value="F:zinc ion binding"/>
    <property type="evidence" value="ECO:0007669"/>
    <property type="project" value="UniProtKB-UniRule"/>
</dbReference>
<dbReference type="GO" id="GO:0043171">
    <property type="term" value="P:peptide catabolic process"/>
    <property type="evidence" value="ECO:0007669"/>
    <property type="project" value="TreeGrafter"/>
</dbReference>
<comment type="cofactor">
    <cofactor evidence="23 25">
        <name>Zn(2+)</name>
        <dbReference type="ChEBI" id="CHEBI:29105"/>
    </cofactor>
    <text evidence="23 25">Binds 1 zinc ion per subunit.</text>
</comment>
<dbReference type="GO" id="GO:0098552">
    <property type="term" value="C:side of membrane"/>
    <property type="evidence" value="ECO:0007669"/>
    <property type="project" value="UniProtKB-KW"/>
</dbReference>
<comment type="similarity">
    <text evidence="4 25">Belongs to the peptidase M1 family.</text>
</comment>
<dbReference type="EMBL" id="NNAY01000643">
    <property type="protein sequence ID" value="OXU27228.1"/>
    <property type="molecule type" value="Genomic_DNA"/>
</dbReference>
<organism evidence="29 30">
    <name type="scientific">Trichomalopsis sarcophagae</name>
    <dbReference type="NCBI Taxonomy" id="543379"/>
    <lineage>
        <taxon>Eukaryota</taxon>
        <taxon>Metazoa</taxon>
        <taxon>Ecdysozoa</taxon>
        <taxon>Arthropoda</taxon>
        <taxon>Hexapoda</taxon>
        <taxon>Insecta</taxon>
        <taxon>Pterygota</taxon>
        <taxon>Neoptera</taxon>
        <taxon>Endopterygota</taxon>
        <taxon>Hymenoptera</taxon>
        <taxon>Apocrita</taxon>
        <taxon>Proctotrupomorpha</taxon>
        <taxon>Chalcidoidea</taxon>
        <taxon>Pteromalidae</taxon>
        <taxon>Pteromalinae</taxon>
        <taxon>Trichomalopsis</taxon>
    </lineage>
</organism>
<dbReference type="CDD" id="cd09601">
    <property type="entry name" value="M1_APN-Q_like"/>
    <property type="match status" value="1"/>
</dbReference>
<dbReference type="GO" id="GO:0005737">
    <property type="term" value="C:cytoplasm"/>
    <property type="evidence" value="ECO:0007669"/>
    <property type="project" value="TreeGrafter"/>
</dbReference>
<dbReference type="InterPro" id="IPR042097">
    <property type="entry name" value="Aminopeptidase_N-like_N_sf"/>
</dbReference>
<dbReference type="Pfam" id="PF17900">
    <property type="entry name" value="Peptidase_M1_N"/>
    <property type="match status" value="1"/>
</dbReference>
<dbReference type="OrthoDB" id="10031169at2759"/>
<protein>
    <recommendedName>
        <fullName evidence="25">Aminopeptidase</fullName>
        <ecNumber evidence="25">3.4.11.-</ecNumber>
    </recommendedName>
</protein>
<dbReference type="EC" id="3.4.11.-" evidence="25"/>
<gene>
    <name evidence="29" type="ORF">TSAR_011410</name>
</gene>
<keyword evidence="6 25" id="KW-0031">Aminopeptidase</keyword>
<dbReference type="GO" id="GO:0070006">
    <property type="term" value="F:metalloaminopeptidase activity"/>
    <property type="evidence" value="ECO:0007669"/>
    <property type="project" value="TreeGrafter"/>
</dbReference>
<dbReference type="Pfam" id="PF11838">
    <property type="entry name" value="ERAP1_C"/>
    <property type="match status" value="1"/>
</dbReference>
<evidence type="ECO:0000256" key="15">
    <source>
        <dbReference type="ARBA" id="ARBA00022968"/>
    </source>
</evidence>
<evidence type="ECO:0000259" key="28">
    <source>
        <dbReference type="Pfam" id="PF17900"/>
    </source>
</evidence>
<dbReference type="AlphaFoldDB" id="A0A232F9V8"/>
<evidence type="ECO:0000256" key="6">
    <source>
        <dbReference type="ARBA" id="ARBA00022438"/>
    </source>
</evidence>
<comment type="catalytic activity">
    <reaction evidence="1">
        <text>Release of N-terminal glutamate (and to a lesser extent aspartate) from a peptide.</text>
        <dbReference type="EC" id="3.4.11.7"/>
    </reaction>
</comment>
<dbReference type="FunFam" id="2.60.40.1730:FF:000013">
    <property type="entry name" value="Aminopeptidase"/>
    <property type="match status" value="1"/>
</dbReference>
<evidence type="ECO:0000256" key="19">
    <source>
        <dbReference type="ARBA" id="ARBA00023157"/>
    </source>
</evidence>
<dbReference type="PANTHER" id="PTHR11533">
    <property type="entry name" value="PROTEASE M1 ZINC METALLOPROTEASE"/>
    <property type="match status" value="1"/>
</dbReference>
<evidence type="ECO:0000256" key="25">
    <source>
        <dbReference type="RuleBase" id="RU364040"/>
    </source>
</evidence>
<feature type="active site" description="Proton acceptor" evidence="22">
    <location>
        <position position="359"/>
    </location>
</feature>
<evidence type="ECO:0000256" key="10">
    <source>
        <dbReference type="ARBA" id="ARBA00022692"/>
    </source>
</evidence>
<evidence type="ECO:0000313" key="29">
    <source>
        <dbReference type="EMBL" id="OXU27228.1"/>
    </source>
</evidence>
<comment type="subunit">
    <text evidence="5">Homodimer; disulfide-linked.</text>
</comment>
<evidence type="ECO:0000256" key="21">
    <source>
        <dbReference type="ARBA" id="ARBA00023288"/>
    </source>
</evidence>
<evidence type="ECO:0000256" key="12">
    <source>
        <dbReference type="ARBA" id="ARBA00022801"/>
    </source>
</evidence>
<evidence type="ECO:0000256" key="2">
    <source>
        <dbReference type="ARBA" id="ARBA00004401"/>
    </source>
</evidence>
<keyword evidence="9 25" id="KW-0645">Protease</keyword>
<dbReference type="SUPFAM" id="SSF63737">
    <property type="entry name" value="Leukotriene A4 hydrolase N-terminal domain"/>
    <property type="match status" value="1"/>
</dbReference>
<dbReference type="InterPro" id="IPR014782">
    <property type="entry name" value="Peptidase_M1_dom"/>
</dbReference>
<keyword evidence="17 25" id="KW-0482">Metalloprotease</keyword>
<dbReference type="InterPro" id="IPR050344">
    <property type="entry name" value="Peptidase_M1_aminopeptidases"/>
</dbReference>
<evidence type="ECO:0000256" key="16">
    <source>
        <dbReference type="ARBA" id="ARBA00022989"/>
    </source>
</evidence>
<evidence type="ECO:0000256" key="13">
    <source>
        <dbReference type="ARBA" id="ARBA00022833"/>
    </source>
</evidence>
<evidence type="ECO:0000256" key="7">
    <source>
        <dbReference type="ARBA" id="ARBA00022475"/>
    </source>
</evidence>
<dbReference type="Gene3D" id="2.60.40.1910">
    <property type="match status" value="1"/>
</dbReference>
<keyword evidence="12 25" id="KW-0378">Hydrolase</keyword>
<evidence type="ECO:0000256" key="9">
    <source>
        <dbReference type="ARBA" id="ARBA00022670"/>
    </source>
</evidence>
<dbReference type="Gene3D" id="1.10.390.10">
    <property type="entry name" value="Neutral Protease Domain 2"/>
    <property type="match status" value="1"/>
</dbReference>
<keyword evidence="16" id="KW-1133">Transmembrane helix</keyword>
<evidence type="ECO:0000256" key="4">
    <source>
        <dbReference type="ARBA" id="ARBA00010136"/>
    </source>
</evidence>
<keyword evidence="19" id="KW-1015">Disulfide bond</keyword>
<sequence>MPNMRHAFTRFSALHLELQYRKRIGAGSSRHERLSWLLPVFLFALQITTAEKCLLKRFERPTGVYRLAKSVLPVSYELTLRKVDFNEFVFEGDERIEAKVVARTDVIQLHKRNLTTSLLYVLDTDSFKRINVVGTSYNEITEIWSIRLERQLRRSANVRIAIKFSGSMRDDMVGFYKSYYVDEAGKTRWLGATQFEPANARDAFPCFDEPALKSKFSITIVAPKGYSCLSNMPSNPTYNVPCTFEQSPQMSSYLVAYVISDFVHLGNATSNYRVWTRPGALQYARYALKIGPEILHQLGQRFDEPYHLPKMDLIAIPDMLAGAMENWGLITFDEWSLLYDEAEASDEAQQRVATYVAHESSHQWFGNLATPEWWSYSWLSEGFAQYFEFMAVDKLEPGWRMDQQFVVQQFQVALAADGVQNSESLTEKIGATRAEIENVGSTITYSKGASLIRMLELTFGTDLFNAALREYLKARKFKSATPDDLWRAFQKRVFLSRNLSPKLKMIPVSRFMKTWTDQPGYPCLTVDIKPNVIKISQQRFLLPNRKAISTNSVWRVPVTWMTSDQVNGTSRPSTTPKYWLASKNAVIPNPNRNSDWTIFNVQSAGFYRVNYDKDSWNKIINVLLSKDFVKIPVVNRAAIVDDMFNLARAEMLDYQTVFRAMEYLKRETHYLPLKSAIESLRYLLRRFDATDDSQVFYKHVASLFTNVYEKLGYDDKPGDDRLTIFLRQEVNGIMCYLGLADCIDRSKHYFSNLTINGIPIPKNQRPTAYCYALKYGNSDDWDYLWTKFRTCNLAAEQSTILQALGCTKSPETIKRYLLRTLETSQISGIRQPNLLFVYRGLSSSVTAARTILEFAEEYRVDIFKNYGSYDKITDLISSALPDYATKDLVLKLNGLTASNNDMLNLSSIRTDLNDILLDTSFELNWFKKHKNSIVEWISSNGKPVTANLYFDK</sequence>
<keyword evidence="11 23" id="KW-0479">Metal-binding</keyword>
<evidence type="ECO:0000313" key="30">
    <source>
        <dbReference type="Proteomes" id="UP000215335"/>
    </source>
</evidence>
<keyword evidence="30" id="KW-1185">Reference proteome</keyword>
<keyword evidence="18" id="KW-0472">Membrane</keyword>
<evidence type="ECO:0000256" key="3">
    <source>
        <dbReference type="ARBA" id="ARBA00004609"/>
    </source>
</evidence>
<dbReference type="GO" id="GO:0006508">
    <property type="term" value="P:proteolysis"/>
    <property type="evidence" value="ECO:0007669"/>
    <property type="project" value="UniProtKB-KW"/>
</dbReference>
<keyword evidence="10" id="KW-0812">Transmembrane</keyword>
<dbReference type="InterPro" id="IPR001930">
    <property type="entry name" value="Peptidase_M1"/>
</dbReference>
<feature type="domain" description="Aminopeptidase N-like N-terminal" evidence="28">
    <location>
        <begin position="73"/>
        <end position="254"/>
    </location>
</feature>
<dbReference type="PANTHER" id="PTHR11533:SF276">
    <property type="entry name" value="GLUTAMYL AMINOPEPTIDASE"/>
    <property type="match status" value="1"/>
</dbReference>
<evidence type="ECO:0000256" key="11">
    <source>
        <dbReference type="ARBA" id="ARBA00022723"/>
    </source>
</evidence>
<evidence type="ECO:0000256" key="1">
    <source>
        <dbReference type="ARBA" id="ARBA00001703"/>
    </source>
</evidence>
<feature type="domain" description="ERAP1-like C-terminal" evidence="27">
    <location>
        <begin position="596"/>
        <end position="899"/>
    </location>
</feature>
<dbReference type="GO" id="GO:0004230">
    <property type="term" value="F:glutamyl aminopeptidase activity"/>
    <property type="evidence" value="ECO:0007669"/>
    <property type="project" value="UniProtKB-EC"/>
</dbReference>
<comment type="subcellular location">
    <subcellularLocation>
        <location evidence="3">Cell membrane</location>
        <topology evidence="3">Lipid-anchor</topology>
        <topology evidence="3">GPI-anchor</topology>
    </subcellularLocation>
    <subcellularLocation>
        <location evidence="2">Cell membrane</location>
        <topology evidence="2">Single-pass type II membrane protein</topology>
    </subcellularLocation>
</comment>
<evidence type="ECO:0000256" key="20">
    <source>
        <dbReference type="ARBA" id="ARBA00023180"/>
    </source>
</evidence>
<keyword evidence="21" id="KW-0449">Lipoprotein</keyword>
<keyword evidence="8" id="KW-0336">GPI-anchor</keyword>
<evidence type="ECO:0000256" key="8">
    <source>
        <dbReference type="ARBA" id="ARBA00022622"/>
    </source>
</evidence>
<evidence type="ECO:0000256" key="22">
    <source>
        <dbReference type="PIRSR" id="PIRSR634016-1"/>
    </source>
</evidence>
<feature type="binding site" evidence="23">
    <location>
        <position position="362"/>
    </location>
    <ligand>
        <name>Zn(2+)</name>
        <dbReference type="ChEBI" id="CHEBI:29105"/>
        <note>catalytic</note>
    </ligand>
</feature>
<proteinExistence type="inferred from homology"/>
<feature type="site" description="Transition state stabilizer" evidence="24">
    <location>
        <position position="445"/>
    </location>
</feature>
<dbReference type="InterPro" id="IPR045357">
    <property type="entry name" value="Aminopeptidase_N-like_N"/>
</dbReference>
<dbReference type="Proteomes" id="UP000215335">
    <property type="component" value="Unassembled WGS sequence"/>
</dbReference>
<keyword evidence="7" id="KW-1003">Cell membrane</keyword>
<name>A0A232F9V8_9HYME</name>
<evidence type="ECO:0000256" key="5">
    <source>
        <dbReference type="ARBA" id="ARBA00011748"/>
    </source>
</evidence>
<comment type="caution">
    <text evidence="29">The sequence shown here is derived from an EMBL/GenBank/DDBJ whole genome shotgun (WGS) entry which is preliminary data.</text>
</comment>
<feature type="binding site" evidence="23">
    <location>
        <position position="358"/>
    </location>
    <ligand>
        <name>Zn(2+)</name>
        <dbReference type="ChEBI" id="CHEBI:29105"/>
        <note>catalytic</note>
    </ligand>
</feature>
<dbReference type="InterPro" id="IPR034016">
    <property type="entry name" value="M1_APN-typ"/>
</dbReference>
<dbReference type="Gene3D" id="1.25.50.20">
    <property type="match status" value="1"/>
</dbReference>
<keyword evidence="14" id="KW-0106">Calcium</keyword>
<dbReference type="InterPro" id="IPR027268">
    <property type="entry name" value="Peptidase_M4/M1_CTD_sf"/>
</dbReference>
<keyword evidence="15" id="KW-0735">Signal-anchor</keyword>
<evidence type="ECO:0000256" key="24">
    <source>
        <dbReference type="PIRSR" id="PIRSR634016-4"/>
    </source>
</evidence>
<evidence type="ECO:0000256" key="14">
    <source>
        <dbReference type="ARBA" id="ARBA00022837"/>
    </source>
</evidence>
<dbReference type="GO" id="GO:0042277">
    <property type="term" value="F:peptide binding"/>
    <property type="evidence" value="ECO:0007669"/>
    <property type="project" value="TreeGrafter"/>
</dbReference>
<evidence type="ECO:0000256" key="17">
    <source>
        <dbReference type="ARBA" id="ARBA00023049"/>
    </source>
</evidence>
<dbReference type="InterPro" id="IPR024571">
    <property type="entry name" value="ERAP1-like_C_dom"/>
</dbReference>
<dbReference type="PRINTS" id="PR00756">
    <property type="entry name" value="ALADIPTASE"/>
</dbReference>
<dbReference type="Gene3D" id="2.60.40.1730">
    <property type="entry name" value="tricorn interacting facor f3 domain"/>
    <property type="match status" value="1"/>
</dbReference>
<dbReference type="FunFam" id="1.10.390.10:FF:000013">
    <property type="entry name" value="Aminopeptidase N"/>
    <property type="match status" value="1"/>
</dbReference>
<dbReference type="STRING" id="543379.A0A232F9V8"/>